<dbReference type="AlphaFoldDB" id="F9D633"/>
<feature type="domain" description="NAD-dependent epimerase/dehydratase" evidence="6">
    <location>
        <begin position="224"/>
        <end position="282"/>
    </location>
</feature>
<dbReference type="UniPathway" id="UPA00128">
    <property type="reaction ID" value="UER00191"/>
</dbReference>
<dbReference type="PATRIC" id="fig|908937.9.peg.2253"/>
<evidence type="ECO:0000259" key="6">
    <source>
        <dbReference type="Pfam" id="PF01370"/>
    </source>
</evidence>
<dbReference type="HAMAP" id="MF_00956">
    <property type="entry name" value="GDP_fucose_synth"/>
    <property type="match status" value="1"/>
</dbReference>
<dbReference type="GO" id="GO:0050577">
    <property type="term" value="F:GDP-L-fucose synthase activity"/>
    <property type="evidence" value="ECO:0007669"/>
    <property type="project" value="UniProtKB-UniRule"/>
</dbReference>
<dbReference type="GO" id="GO:0016853">
    <property type="term" value="F:isomerase activity"/>
    <property type="evidence" value="ECO:0007669"/>
    <property type="project" value="UniProtKB-KW"/>
</dbReference>
<dbReference type="STRING" id="908937.Prede_2124"/>
<dbReference type="eggNOG" id="COG0451">
    <property type="taxonomic scope" value="Bacteria"/>
</dbReference>
<reference evidence="7" key="2">
    <citation type="submission" date="2012-02" db="EMBL/GenBank/DDBJ databases">
        <title>Complete sequence of chromosome 2 of Prevotella dentalis DSM 3688.</title>
        <authorList>
            <consortium name="US DOE Joint Genome Institute (JGI-PGF)"/>
            <person name="Lucas S."/>
            <person name="Copeland A."/>
            <person name="Lapidus A."/>
            <person name="Glavina del Rio T."/>
            <person name="Dalin E."/>
            <person name="Tice H."/>
            <person name="Bruce D."/>
            <person name="Goodwin L."/>
            <person name="Pitluck S."/>
            <person name="Peters L."/>
            <person name="Mikhailova N."/>
            <person name="Chertkov O."/>
            <person name="Kyrpides N."/>
            <person name="Mavromatis K."/>
            <person name="Ivanova N."/>
            <person name="Brettin T."/>
            <person name="Detter J.C."/>
            <person name="Han C."/>
            <person name="Larimer F."/>
            <person name="Land M."/>
            <person name="Hauser L."/>
            <person name="Markowitz V."/>
            <person name="Cheng J.-F."/>
            <person name="Hugenholtz P."/>
            <person name="Woyke T."/>
            <person name="Wu D."/>
            <person name="Gronow S."/>
            <person name="Wellnitz S."/>
            <person name="Brambilla E."/>
            <person name="Klenk H.-P."/>
            <person name="Eisen J.A."/>
        </authorList>
    </citation>
    <scope>NUCLEOTIDE SEQUENCE [LARGE SCALE GENOMIC DNA]</scope>
    <source>
        <strain evidence="7">DSM 3688</strain>
    </source>
</reference>
<dbReference type="SUPFAM" id="SSF51735">
    <property type="entry name" value="NAD(P)-binding Rossmann-fold domains"/>
    <property type="match status" value="1"/>
</dbReference>
<comment type="catalytic activity">
    <reaction evidence="5">
        <text>GDP-beta-L-fucose + NADP(+) = GDP-4-dehydro-alpha-D-rhamnose + NADPH + H(+)</text>
        <dbReference type="Rhea" id="RHEA:18885"/>
        <dbReference type="ChEBI" id="CHEBI:15378"/>
        <dbReference type="ChEBI" id="CHEBI:57273"/>
        <dbReference type="ChEBI" id="CHEBI:57783"/>
        <dbReference type="ChEBI" id="CHEBI:57964"/>
        <dbReference type="ChEBI" id="CHEBI:58349"/>
        <dbReference type="EC" id="1.1.1.271"/>
    </reaction>
</comment>
<protein>
    <recommendedName>
        <fullName evidence="5">GDP-L-fucose synthase</fullName>
        <ecNumber evidence="5">1.1.1.271</ecNumber>
    </recommendedName>
    <alternativeName>
        <fullName evidence="5">GDP-4-keto-6-deoxy-D-mannose-3,5-epimerase-4-reductase</fullName>
    </alternativeName>
</protein>
<keyword evidence="5" id="KW-0511">Multifunctional enzyme</keyword>
<comment type="pathway">
    <text evidence="5">Nucleotide-sugar biosynthesis; GDP-L-fucose biosynthesis via de novo pathway; GDP-L-fucose from GDP-alpha-D-mannose: step 2/2.</text>
</comment>
<dbReference type="HOGENOM" id="CLU_007383_18_0_10"/>
<evidence type="ECO:0000256" key="3">
    <source>
        <dbReference type="ARBA" id="ARBA00023002"/>
    </source>
</evidence>
<keyword evidence="4 5" id="KW-0413">Isomerase</keyword>
<organism evidence="8 9">
    <name type="scientific">Prevotella dentalis (strain ATCC 49559 / DSM 3688 / JCM 13448 / NCTC 12043 / ES 2772)</name>
    <name type="common">Mitsuokella dentalis</name>
    <dbReference type="NCBI Taxonomy" id="908937"/>
    <lineage>
        <taxon>Bacteria</taxon>
        <taxon>Pseudomonadati</taxon>
        <taxon>Bacteroidota</taxon>
        <taxon>Bacteroidia</taxon>
        <taxon>Bacteroidales</taxon>
        <taxon>Prevotellaceae</taxon>
        <taxon>Prevotella</taxon>
    </lineage>
</organism>
<evidence type="ECO:0000256" key="1">
    <source>
        <dbReference type="ARBA" id="ARBA00005959"/>
    </source>
</evidence>
<evidence type="ECO:0000313" key="10">
    <source>
        <dbReference type="Proteomes" id="UP000010862"/>
    </source>
</evidence>
<dbReference type="RefSeq" id="WP_005847230.1">
    <property type="nucleotide sequence ID" value="NC_019968.1"/>
</dbReference>
<dbReference type="Proteomes" id="UP000010862">
    <property type="component" value="Chromosome 2"/>
</dbReference>
<dbReference type="KEGG" id="pdt:Prede_2124"/>
<feature type="binding site" evidence="5">
    <location>
        <position position="262"/>
    </location>
    <ligand>
        <name>substrate</name>
    </ligand>
</feature>
<name>F9D633_PREDD</name>
<feature type="binding site" evidence="5">
    <location>
        <begin position="166"/>
        <end position="169"/>
    </location>
    <ligand>
        <name>NADP(+)</name>
        <dbReference type="ChEBI" id="CHEBI:58349"/>
    </ligand>
</feature>
<dbReference type="EC" id="1.1.1.271" evidence="5"/>
<reference evidence="8 9" key="1">
    <citation type="submission" date="2011-04" db="EMBL/GenBank/DDBJ databases">
        <authorList>
            <person name="Muzny D."/>
            <person name="Qin X."/>
            <person name="Deng J."/>
            <person name="Jiang H."/>
            <person name="Liu Y."/>
            <person name="Qu J."/>
            <person name="Song X.-Z."/>
            <person name="Zhang L."/>
            <person name="Thornton R."/>
            <person name="Coyle M."/>
            <person name="Francisco L."/>
            <person name="Jackson L."/>
            <person name="Javaid M."/>
            <person name="Korchina V."/>
            <person name="Kovar C."/>
            <person name="Mata R."/>
            <person name="Mathew T."/>
            <person name="Ngo R."/>
            <person name="Nguyen L."/>
            <person name="Nguyen N."/>
            <person name="Okwuonu G."/>
            <person name="Ongeri F."/>
            <person name="Pham C."/>
            <person name="Simmons D."/>
            <person name="Wilczek-Boney K."/>
            <person name="Hale W."/>
            <person name="Jakkamsetti A."/>
            <person name="Pham P."/>
            <person name="Ruth R."/>
            <person name="San Lucas F."/>
            <person name="Warren J."/>
            <person name="Zhang J."/>
            <person name="Zhao Z."/>
            <person name="Zhou C."/>
            <person name="Zhu D."/>
            <person name="Lee S."/>
            <person name="Bess C."/>
            <person name="Blankenburg K."/>
            <person name="Forbes L."/>
            <person name="Fu Q."/>
            <person name="Gubbala S."/>
            <person name="Hirani K."/>
            <person name="Jayaseelan J.C."/>
            <person name="Lara F."/>
            <person name="Munidasa M."/>
            <person name="Palculict T."/>
            <person name="Patil S."/>
            <person name="Pu L.-L."/>
            <person name="Saada N."/>
            <person name="Tang L."/>
            <person name="Weissenberger G."/>
            <person name="Zhu Y."/>
            <person name="Hemphill L."/>
            <person name="Shang Y."/>
            <person name="Youmans B."/>
            <person name="Ayvaz T."/>
            <person name="Ross M."/>
            <person name="Santibanez J."/>
            <person name="Aqrawi P."/>
            <person name="Gross S."/>
            <person name="Joshi V."/>
            <person name="Fowler G."/>
            <person name="Nazareth L."/>
            <person name="Reid J."/>
            <person name="Worley K."/>
            <person name="Petrosino J."/>
            <person name="Highlander S."/>
            <person name="Gibbs R."/>
        </authorList>
    </citation>
    <scope>NUCLEOTIDE SEQUENCE [LARGE SCALE GENOMIC DNA]</scope>
    <source>
        <strain evidence="8 9">DSM 3688</strain>
    </source>
</reference>
<evidence type="ECO:0000256" key="5">
    <source>
        <dbReference type="HAMAP-Rule" id="MF_00956"/>
    </source>
</evidence>
<evidence type="ECO:0000313" key="7">
    <source>
        <dbReference type="EMBL" id="AGB29397.1"/>
    </source>
</evidence>
<dbReference type="GO" id="GO:0070401">
    <property type="term" value="F:NADP+ binding"/>
    <property type="evidence" value="ECO:0007669"/>
    <property type="project" value="UniProtKB-UniRule"/>
</dbReference>
<comment type="similarity">
    <text evidence="1 5">Belongs to the NAD(P)-dependent epimerase/dehydratase family. Fucose synthase subfamily.</text>
</comment>
<dbReference type="Proteomes" id="UP000007820">
    <property type="component" value="Unassembled WGS sequence"/>
</dbReference>
<dbReference type="EMBL" id="CP003369">
    <property type="protein sequence ID" value="AGB29397.1"/>
    <property type="molecule type" value="Genomic_DNA"/>
</dbReference>
<proteinExistence type="inferred from homology"/>
<comment type="function">
    <text evidence="5">Catalyzes the two-step NADP-dependent conversion of GDP-4-dehydro-6-deoxy-D-mannose to GDP-fucose, involving an epimerase and a reductase reaction.</text>
</comment>
<evidence type="ECO:0000256" key="2">
    <source>
        <dbReference type="ARBA" id="ARBA00022857"/>
    </source>
</evidence>
<feature type="binding site" evidence="5">
    <location>
        <position position="143"/>
    </location>
    <ligand>
        <name>NADP(+)</name>
        <dbReference type="ChEBI" id="CHEBI:58349"/>
    </ligand>
</feature>
<feature type="site" description="Important for catalytic activity" evidence="5">
    <location>
        <position position="112"/>
    </location>
</feature>
<dbReference type="InterPro" id="IPR001509">
    <property type="entry name" value="Epimerase_deHydtase"/>
</dbReference>
<dbReference type="CDD" id="cd05239">
    <property type="entry name" value="GDP_FS_SDR_e"/>
    <property type="match status" value="1"/>
</dbReference>
<evidence type="ECO:0000313" key="8">
    <source>
        <dbReference type="EMBL" id="EGQ12428.1"/>
    </source>
</evidence>
<gene>
    <name evidence="5 8" type="primary">fcl</name>
    <name evidence="7" type="ordered locus">Prede_2124</name>
    <name evidence="8" type="ORF">HMPREF9136_2311</name>
</gene>
<feature type="domain" description="NAD-dependent epimerase/dehydratase" evidence="6">
    <location>
        <begin position="9"/>
        <end position="195"/>
    </location>
</feature>
<accession>F9D633</accession>
<dbReference type="PANTHER" id="PTHR43238:SF1">
    <property type="entry name" value="GDP-L-FUCOSE SYNTHASE"/>
    <property type="match status" value="1"/>
</dbReference>
<feature type="site" description="Important for catalytic activity" evidence="5">
    <location>
        <position position="110"/>
    </location>
</feature>
<dbReference type="EMBL" id="AFPW01000041">
    <property type="protein sequence ID" value="EGQ12428.1"/>
    <property type="molecule type" value="Genomic_DNA"/>
</dbReference>
<feature type="binding site" evidence="5">
    <location>
        <position position="255"/>
    </location>
    <ligand>
        <name>substrate</name>
    </ligand>
</feature>
<dbReference type="FunFam" id="3.40.50.720:FF:000394">
    <property type="entry name" value="GDP-L-fucose synthase"/>
    <property type="match status" value="1"/>
</dbReference>
<feature type="binding site" evidence="5">
    <location>
        <begin position="13"/>
        <end position="19"/>
    </location>
    <ligand>
        <name>NADP(+)</name>
        <dbReference type="ChEBI" id="CHEBI:58349"/>
    </ligand>
</feature>
<keyword evidence="3 5" id="KW-0560">Oxidoreductase</keyword>
<dbReference type="GO" id="GO:0042351">
    <property type="term" value="P:'de novo' GDP-L-fucose biosynthetic process"/>
    <property type="evidence" value="ECO:0007669"/>
    <property type="project" value="UniProtKB-UniRule"/>
</dbReference>
<feature type="binding site" evidence="5">
    <location>
        <begin position="108"/>
        <end position="111"/>
    </location>
    <ligand>
        <name>NADP(+)</name>
        <dbReference type="ChEBI" id="CHEBI:58349"/>
    </ligand>
</feature>
<evidence type="ECO:0000256" key="4">
    <source>
        <dbReference type="ARBA" id="ARBA00023235"/>
    </source>
</evidence>
<feature type="binding site" evidence="5">
    <location>
        <position position="190"/>
    </location>
    <ligand>
        <name>substrate</name>
    </ligand>
</feature>
<dbReference type="InterPro" id="IPR028614">
    <property type="entry name" value="GDP_fucose/colitose_synth"/>
</dbReference>
<feature type="active site" description="Proton donor/acceptor" evidence="5">
    <location>
        <position position="139"/>
    </location>
</feature>
<comment type="caution">
    <text evidence="5">Lacks conserved residue(s) required for the propagation of feature annotation.</text>
</comment>
<dbReference type="PANTHER" id="PTHR43238">
    <property type="entry name" value="GDP-L-FUCOSE SYNTHASE"/>
    <property type="match status" value="1"/>
</dbReference>
<sequence>MSLSKDSKIYVAGHRGLVGSAIWKNLEQRGYRNLVGRSHRELDLTDQRAVTQFFDSERPEAVVLAAAFVGGIMANSLYRADFIMQNMKMQCNVIEQAYLHGVKKLLFLGSTCIYPKDAPQPMREDALLTSPLEYTNEEYAIAKIAGLKMCESYNLQYGTNYMAVMPTNLYGPADNFHLENSHVMPAMMRKIYLAKLIHEGDWQSIRTDMNRRPINPTDALRALIGEGNVDGSNPEERIRRALAFYGIEDNRVTLWGDGSPLREFLWSEDMADASVHVLLNVDFADIIGVEKYSSVFYGARTDGAVDRNNSEGRGGAIPSLGEIRNCHINVGTGKELTIGSLAQLVKRTVGFGGDIVWDASKPNGTPRKLIDVSKLHRLGWTHKVEIEEGVARLYAWYRQSLAD</sequence>
<evidence type="ECO:0000313" key="9">
    <source>
        <dbReference type="Proteomes" id="UP000007820"/>
    </source>
</evidence>
<keyword evidence="10" id="KW-1185">Reference proteome</keyword>
<dbReference type="InterPro" id="IPR036291">
    <property type="entry name" value="NAD(P)-bd_dom_sf"/>
</dbReference>
<feature type="binding site" evidence="5">
    <location>
        <position position="182"/>
    </location>
    <ligand>
        <name>NADP(+)</name>
        <dbReference type="ChEBI" id="CHEBI:58349"/>
    </ligand>
</feature>
<dbReference type="Gene3D" id="3.40.50.720">
    <property type="entry name" value="NAD(P)-binding Rossmann-like Domain"/>
    <property type="match status" value="2"/>
</dbReference>
<keyword evidence="2 5" id="KW-0521">NADP</keyword>
<dbReference type="OrthoDB" id="9811425at2"/>
<dbReference type="Pfam" id="PF01370">
    <property type="entry name" value="Epimerase"/>
    <property type="match status" value="2"/>
</dbReference>